<reference evidence="1" key="1">
    <citation type="journal article" date="2015" name="Nature">
        <title>Complex archaea that bridge the gap between prokaryotes and eukaryotes.</title>
        <authorList>
            <person name="Spang A."/>
            <person name="Saw J.H."/>
            <person name="Jorgensen S.L."/>
            <person name="Zaremba-Niedzwiedzka K."/>
            <person name="Martijn J."/>
            <person name="Lind A.E."/>
            <person name="van Eijk R."/>
            <person name="Schleper C."/>
            <person name="Guy L."/>
            <person name="Ettema T.J."/>
        </authorList>
    </citation>
    <scope>NUCLEOTIDE SEQUENCE</scope>
</reference>
<name>A0A0F9BDT9_9ZZZZ</name>
<organism evidence="1">
    <name type="scientific">marine sediment metagenome</name>
    <dbReference type="NCBI Taxonomy" id="412755"/>
    <lineage>
        <taxon>unclassified sequences</taxon>
        <taxon>metagenomes</taxon>
        <taxon>ecological metagenomes</taxon>
    </lineage>
</organism>
<dbReference type="AlphaFoldDB" id="A0A0F9BDT9"/>
<sequence>RMKLTVNSFAHCCGIQIISDFGNTAFTGGQNREFSIKDIEAELKKILVTGTKGMWENEHEYCIPAKKLALTLVALNATQHKKLHKCLLRHKFKLVSKGWNMAHKDYNYLYSLERKKRVYKLIF</sequence>
<proteinExistence type="predicted"/>
<protein>
    <submittedName>
        <fullName evidence="1">Uncharacterized protein</fullName>
    </submittedName>
</protein>
<gene>
    <name evidence="1" type="ORF">LCGC14_2801980</name>
</gene>
<feature type="non-terminal residue" evidence="1">
    <location>
        <position position="1"/>
    </location>
</feature>
<dbReference type="EMBL" id="LAZR01052605">
    <property type="protein sequence ID" value="KKK82581.1"/>
    <property type="molecule type" value="Genomic_DNA"/>
</dbReference>
<comment type="caution">
    <text evidence="1">The sequence shown here is derived from an EMBL/GenBank/DDBJ whole genome shotgun (WGS) entry which is preliminary data.</text>
</comment>
<evidence type="ECO:0000313" key="1">
    <source>
        <dbReference type="EMBL" id="KKK82581.1"/>
    </source>
</evidence>
<accession>A0A0F9BDT9</accession>